<accession>A0AAE0SKI7</accession>
<evidence type="ECO:0000313" key="2">
    <source>
        <dbReference type="EMBL" id="KAK3593078.1"/>
    </source>
</evidence>
<keyword evidence="1" id="KW-0472">Membrane</keyword>
<dbReference type="EMBL" id="JAEAOA010002224">
    <property type="protein sequence ID" value="KAK3593078.1"/>
    <property type="molecule type" value="Genomic_DNA"/>
</dbReference>
<reference evidence="2" key="1">
    <citation type="journal article" date="2021" name="Genome Biol. Evol.">
        <title>A High-Quality Reference Genome for a Parasitic Bivalve with Doubly Uniparental Inheritance (Bivalvia: Unionida).</title>
        <authorList>
            <person name="Smith C.H."/>
        </authorList>
    </citation>
    <scope>NUCLEOTIDE SEQUENCE</scope>
    <source>
        <strain evidence="2">CHS0354</strain>
    </source>
</reference>
<proteinExistence type="predicted"/>
<feature type="transmembrane region" description="Helical" evidence="1">
    <location>
        <begin position="242"/>
        <end position="266"/>
    </location>
</feature>
<evidence type="ECO:0000313" key="3">
    <source>
        <dbReference type="Proteomes" id="UP001195483"/>
    </source>
</evidence>
<keyword evidence="1" id="KW-0812">Transmembrane</keyword>
<feature type="transmembrane region" description="Helical" evidence="1">
    <location>
        <begin position="203"/>
        <end position="221"/>
    </location>
</feature>
<comment type="caution">
    <text evidence="2">The sequence shown here is derived from an EMBL/GenBank/DDBJ whole genome shotgun (WGS) entry which is preliminary data.</text>
</comment>
<keyword evidence="3" id="KW-1185">Reference proteome</keyword>
<gene>
    <name evidence="2" type="ORF">CHS0354_038104</name>
</gene>
<organism evidence="2 3">
    <name type="scientific">Potamilus streckersoni</name>
    <dbReference type="NCBI Taxonomy" id="2493646"/>
    <lineage>
        <taxon>Eukaryota</taxon>
        <taxon>Metazoa</taxon>
        <taxon>Spiralia</taxon>
        <taxon>Lophotrochozoa</taxon>
        <taxon>Mollusca</taxon>
        <taxon>Bivalvia</taxon>
        <taxon>Autobranchia</taxon>
        <taxon>Heteroconchia</taxon>
        <taxon>Palaeoheterodonta</taxon>
        <taxon>Unionida</taxon>
        <taxon>Unionoidea</taxon>
        <taxon>Unionidae</taxon>
        <taxon>Ambleminae</taxon>
        <taxon>Lampsilini</taxon>
        <taxon>Potamilus</taxon>
    </lineage>
</organism>
<name>A0AAE0SKI7_9BIVA</name>
<reference evidence="2" key="2">
    <citation type="journal article" date="2021" name="Genome Biol. Evol.">
        <title>Developing a high-quality reference genome for a parasitic bivalve with doubly uniparental inheritance (Bivalvia: Unionida).</title>
        <authorList>
            <person name="Smith C.H."/>
        </authorList>
    </citation>
    <scope>NUCLEOTIDE SEQUENCE</scope>
    <source>
        <strain evidence="2">CHS0354</strain>
        <tissue evidence="2">Mantle</tissue>
    </source>
</reference>
<dbReference type="AlphaFoldDB" id="A0AAE0SKI7"/>
<sequence>MSTLHSTSLKVSVMNENNIQVTNKSYDNFGNRFENEPDSQYFEHQTVESKKVNFITLGIGDEYQNSIDTAKSVISPYDFSRNFQYGPNLRVGVSQSNLAQHNDIRKNILDGYIPICNPLKVDGTVSLKPSKEDCIHNGNRECQKVDSKWVLADEETPHNIVQNDIPEFTITKKCDREAIVDVTANKHNHWNREIHDCLWCPCIFYFVFICCMPALLLMHKSDVEFRKGRDSTARYYAMCSSIFYAIGLVLWLGCCAMMITWVVVFAI</sequence>
<reference evidence="2" key="3">
    <citation type="submission" date="2023-05" db="EMBL/GenBank/DDBJ databases">
        <authorList>
            <person name="Smith C.H."/>
        </authorList>
    </citation>
    <scope>NUCLEOTIDE SEQUENCE</scope>
    <source>
        <strain evidence="2">CHS0354</strain>
        <tissue evidence="2">Mantle</tissue>
    </source>
</reference>
<keyword evidence="1" id="KW-1133">Transmembrane helix</keyword>
<protein>
    <submittedName>
        <fullName evidence="2">Uncharacterized protein</fullName>
    </submittedName>
</protein>
<evidence type="ECO:0000256" key="1">
    <source>
        <dbReference type="SAM" id="Phobius"/>
    </source>
</evidence>
<dbReference type="Proteomes" id="UP001195483">
    <property type="component" value="Unassembled WGS sequence"/>
</dbReference>